<dbReference type="InterPro" id="IPR049492">
    <property type="entry name" value="BD-FAE-like_dom"/>
</dbReference>
<feature type="domain" description="BD-FAE-like" evidence="2">
    <location>
        <begin position="50"/>
        <end position="184"/>
    </location>
</feature>
<dbReference type="InterPro" id="IPR050300">
    <property type="entry name" value="GDXG_lipolytic_enzyme"/>
</dbReference>
<gene>
    <name evidence="3" type="ordered locus">bpr_I0259</name>
</gene>
<dbReference type="PANTHER" id="PTHR48081">
    <property type="entry name" value="AB HYDROLASE SUPERFAMILY PROTEIN C4A8.06C"/>
    <property type="match status" value="1"/>
</dbReference>
<dbReference type="KEGG" id="bpb:bpr_I0259"/>
<organism evidence="3 4">
    <name type="scientific">Butyrivibrio proteoclasticus (strain ATCC 51982 / DSM 14932 / B316)</name>
    <name type="common">Clostridium proteoclasticum</name>
    <dbReference type="NCBI Taxonomy" id="515622"/>
    <lineage>
        <taxon>Bacteria</taxon>
        <taxon>Bacillati</taxon>
        <taxon>Bacillota</taxon>
        <taxon>Clostridia</taxon>
        <taxon>Lachnospirales</taxon>
        <taxon>Lachnospiraceae</taxon>
        <taxon>Butyrivibrio</taxon>
    </lineage>
</organism>
<dbReference type="STRING" id="515622.bpr_I0259"/>
<evidence type="ECO:0000259" key="2">
    <source>
        <dbReference type="Pfam" id="PF20434"/>
    </source>
</evidence>
<dbReference type="GO" id="GO:0016787">
    <property type="term" value="F:hydrolase activity"/>
    <property type="evidence" value="ECO:0007669"/>
    <property type="project" value="UniProtKB-KW"/>
</dbReference>
<reference evidence="3 4" key="1">
    <citation type="journal article" date="2010" name="PLoS ONE">
        <title>The glycobiome of the rumen bacterium Butyrivibrio proteoclasticus B316(T) highlights adaptation to a polysaccharide-rich environment.</title>
        <authorList>
            <person name="Kelly W.J."/>
            <person name="Leahy S.C."/>
            <person name="Altermann E."/>
            <person name="Yeoman C.J."/>
            <person name="Dunne J.C."/>
            <person name="Kong Z."/>
            <person name="Pacheco D.M."/>
            <person name="Li D."/>
            <person name="Noel S.J."/>
            <person name="Moon C.D."/>
            <person name="Cookson A.L."/>
            <person name="Attwood G.T."/>
        </authorList>
    </citation>
    <scope>NUCLEOTIDE SEQUENCE [LARGE SCALE GENOMIC DNA]</scope>
    <source>
        <strain evidence="4">ATCC 51982 / DSM 14932 / B316</strain>
    </source>
</reference>
<dbReference type="Proteomes" id="UP000001299">
    <property type="component" value="Chromosome 1"/>
</dbReference>
<dbReference type="SUPFAM" id="SSF53474">
    <property type="entry name" value="alpha/beta-Hydrolases"/>
    <property type="match status" value="1"/>
</dbReference>
<proteinExistence type="predicted"/>
<evidence type="ECO:0000313" key="3">
    <source>
        <dbReference type="EMBL" id="ADL33007.1"/>
    </source>
</evidence>
<protein>
    <submittedName>
        <fullName evidence="3">Hydrolase alpha/beta fold family</fullName>
    </submittedName>
</protein>
<dbReference type="ESTHER" id="butpb-e0rxg9">
    <property type="family name" value="BD-FAE"/>
</dbReference>
<dbReference type="Pfam" id="PF20434">
    <property type="entry name" value="BD-FAE"/>
    <property type="match status" value="1"/>
</dbReference>
<name>E0RXG9_BUTPB</name>
<dbReference type="Gene3D" id="3.40.50.1820">
    <property type="entry name" value="alpha/beta hydrolase"/>
    <property type="match status" value="1"/>
</dbReference>
<dbReference type="AlphaFoldDB" id="E0RXG9"/>
<dbReference type="HOGENOM" id="CLU_012494_0_0_9"/>
<dbReference type="EMBL" id="CP001810">
    <property type="protein sequence ID" value="ADL33007.1"/>
    <property type="molecule type" value="Genomic_DNA"/>
</dbReference>
<evidence type="ECO:0000256" key="1">
    <source>
        <dbReference type="ARBA" id="ARBA00022801"/>
    </source>
</evidence>
<keyword evidence="1 3" id="KW-0378">Hydrolase</keyword>
<accession>E0RXG9</accession>
<evidence type="ECO:0000313" key="4">
    <source>
        <dbReference type="Proteomes" id="UP000001299"/>
    </source>
</evidence>
<sequence length="296" mass="33915">MNSFIYYFSRMIQRKADPILNSITPVIRDDIEAKLNLEYQGDDGNTLKVDIYRGKKHAESGAKLPVMIMVHGGGLYTGNQTIEYNLCQLMAIRGFLVFSISYRLMTDATLMQEIADVAAGFRYVDKHLDNFNGDRGRVNVVAESAGAYLSIYTVAMHRSQALWEKINCRTSTLNVRRMACFSGMYYTDKFDLIGMLYPQQIFKDMRKDKEFMKMMNPEHPEIINNLPPMHLTSSDADFLGKYTLSFADALKKAGIKCKVMFYRGNKELTHAFPAQKSFLPESIEVIDDVTRFFQED</sequence>
<keyword evidence="4" id="KW-1185">Reference proteome</keyword>
<dbReference type="eggNOG" id="COG0657">
    <property type="taxonomic scope" value="Bacteria"/>
</dbReference>
<dbReference type="InterPro" id="IPR029058">
    <property type="entry name" value="AB_hydrolase_fold"/>
</dbReference>
<dbReference type="RefSeq" id="WP_013279664.1">
    <property type="nucleotide sequence ID" value="NC_014387.1"/>
</dbReference>